<dbReference type="CDD" id="cd04590">
    <property type="entry name" value="CBS_pair_CorC_HlyC_assoc"/>
    <property type="match status" value="1"/>
</dbReference>
<dbReference type="PANTHER" id="PTHR23317">
    <property type="entry name" value="DEDICATOR OF CYTOKINESIS DOCK"/>
    <property type="match status" value="1"/>
</dbReference>
<evidence type="ECO:0000256" key="9">
    <source>
        <dbReference type="PROSITE-ProRule" id="PRU00703"/>
    </source>
</evidence>
<evidence type="ECO:0000256" key="8">
    <source>
        <dbReference type="ARBA" id="ARBA00023136"/>
    </source>
</evidence>
<keyword evidence="7 9" id="KW-0129">CBS domain</keyword>
<keyword evidence="13" id="KW-1185">Reference proteome</keyword>
<name>A0A183CLY1_GLOPA</name>
<dbReference type="GO" id="GO:0015693">
    <property type="term" value="P:magnesium ion transport"/>
    <property type="evidence" value="ECO:0007669"/>
    <property type="project" value="UniProtKB-ARBA"/>
</dbReference>
<dbReference type="SUPFAM" id="SSF54631">
    <property type="entry name" value="CBS-domain pair"/>
    <property type="match status" value="1"/>
</dbReference>
<dbReference type="InterPro" id="IPR043161">
    <property type="entry name" value="DOCK_C_lobe_A"/>
</dbReference>
<dbReference type="Pfam" id="PF25562">
    <property type="entry name" value="CNBH_CNNM2_C"/>
    <property type="match status" value="1"/>
</dbReference>
<organism evidence="13 14">
    <name type="scientific">Globodera pallida</name>
    <name type="common">Potato cyst nematode worm</name>
    <name type="synonym">Heterodera pallida</name>
    <dbReference type="NCBI Taxonomy" id="36090"/>
    <lineage>
        <taxon>Eukaryota</taxon>
        <taxon>Metazoa</taxon>
        <taxon>Ecdysozoa</taxon>
        <taxon>Nematoda</taxon>
        <taxon>Chromadorea</taxon>
        <taxon>Rhabditida</taxon>
        <taxon>Tylenchina</taxon>
        <taxon>Tylenchomorpha</taxon>
        <taxon>Tylenchoidea</taxon>
        <taxon>Heteroderidae</taxon>
        <taxon>Heteroderinae</taxon>
        <taxon>Globodera</taxon>
    </lineage>
</organism>
<dbReference type="GO" id="GO:0032026">
    <property type="term" value="P:response to magnesium ion"/>
    <property type="evidence" value="ECO:0007669"/>
    <property type="project" value="UniProtKB-ARBA"/>
</dbReference>
<dbReference type="InterPro" id="IPR026791">
    <property type="entry name" value="DOCK"/>
</dbReference>
<evidence type="ECO:0000256" key="6">
    <source>
        <dbReference type="ARBA" id="ARBA00022989"/>
    </source>
</evidence>
<dbReference type="GO" id="GO:0008340">
    <property type="term" value="P:determination of adult lifespan"/>
    <property type="evidence" value="ECO:0007669"/>
    <property type="project" value="UniProtKB-ARBA"/>
</dbReference>
<dbReference type="InterPro" id="IPR044751">
    <property type="entry name" value="Ion_transp-like_CBS"/>
</dbReference>
<dbReference type="Pfam" id="PF00571">
    <property type="entry name" value="CBS"/>
    <property type="match status" value="1"/>
</dbReference>
<dbReference type="Proteomes" id="UP000050741">
    <property type="component" value="Unassembled WGS sequence"/>
</dbReference>
<evidence type="ECO:0000313" key="14">
    <source>
        <dbReference type="WBParaSite" id="GPLIN_001388700"/>
    </source>
</evidence>
<keyword evidence="3" id="KW-0344">Guanine-nucleotide releasing factor</keyword>
<dbReference type="CDD" id="cd11684">
    <property type="entry name" value="DHR2_DOCK"/>
    <property type="match status" value="1"/>
</dbReference>
<sequence length="1032" mass="117306">MLRMAHQHSEHHDELAEDLKIAVGAMEIAEKIVRDVMTPIEDVFMLSGGAVLDSDCVGEVVRRGYSRIPVYANNDRNQITGLLFIKDLALLKPNERLTVSTICDYYARTLRFVTDNTPLQTMLEEFKEGEYHLAIVLSEKDTGVVGIITLEDIVEEILQSEIVDESDVVYDNKFRAKRLTKWLTKGKLRRMTNSGDGEEEEKCKWLSESLTKVILQWLSAIRPALFGDKAMDPKALCIFVRQNAHMIELGQRPSKLDSHLHMVPQEPKYLYRAGQPSDRFILILEGSAVAYFPKTQMKFDVGVWETFGCEILDQMEDWVANNQKDKNNEKNTATNGLLMHRHSSIAELTESVEFTPDFDLQVKSDCRYIKITSSAYAAASRLSNLLRAIRDLRKTEGDRFERRRKLTKQDSMKTLNLVTEGNSPNVRKQKRCISTKLSSQRSFFIELAPKIEMSTSLDESFIVARDSLLNNDPIRLIDLLHSKLNANRQRGPAYRVKLFDSLALTHKSGEWFSEAAICQAHALAIVGRHLQKKGLLGASMDWAVFDVINEQIASVETADNATAEGPMDEFPYRPNFGIGDFLCRFDELIQNLVLAKRYEAIGPVSRLVIPLFERCAEFKSLIAIHSQIQQAYQRTEQIKTNASKRHQLATYFRVTFHGRTHFGEEHGSEWIYRERPLTSLAEACDRMLEATQLSLGHSRVQLLNAELPTSPASSFLADDPFTAYIGVAHVEPCKTLAHSLEMGNCGNGKAMIARSRRDCELLNNSFVMADEDGIGSTAAEMADPTNYWLHTNVRTFVLTERQTDPTVPDNAPELARMTMRRQTLTVENAFPSTRRRQRVVHTEESVLSPLELACESIHQKAAKIRHILSSAGLQRCRHQHYHHRHIGGYDKGALKRVDVKQLQLFLQGSISPTVNAGLLAYVETFTAPAQQKRYGKRGLIRLWNALKTLLVELDEAMRVNEATMGNERREYQQMLRNAYETTLEKLNRAFARGREPSMEKRRSMSIDRAARNGKRQGLLVNRISERFLACDV</sequence>
<keyword evidence="4" id="KW-0812">Transmembrane</keyword>
<dbReference type="Gene3D" id="1.20.58.740">
    <property type="match status" value="1"/>
</dbReference>
<dbReference type="InterPro" id="IPR043162">
    <property type="entry name" value="DOCK_C_lobe_C"/>
</dbReference>
<dbReference type="InterPro" id="IPR046769">
    <property type="entry name" value="DOCKER_Lobe_A"/>
</dbReference>
<accession>A0A183CLY1</accession>
<comment type="similarity">
    <text evidence="2">Belongs to the ACDP family.</text>
</comment>
<evidence type="ECO:0000256" key="5">
    <source>
        <dbReference type="ARBA" id="ARBA00022737"/>
    </source>
</evidence>
<dbReference type="Gene3D" id="3.10.580.10">
    <property type="entry name" value="CBS-domain"/>
    <property type="match status" value="1"/>
</dbReference>
<dbReference type="Pfam" id="PF20421">
    <property type="entry name" value="DHR-2_Lobe_C"/>
    <property type="match status" value="1"/>
</dbReference>
<comment type="subcellular location">
    <subcellularLocation>
        <location evidence="1">Basolateral cell membrane</location>
        <topology evidence="1">Multi-pass membrane protein</topology>
    </subcellularLocation>
</comment>
<dbReference type="InterPro" id="IPR000644">
    <property type="entry name" value="CBS_dom"/>
</dbReference>
<reference evidence="14" key="3">
    <citation type="submission" date="2016-06" db="UniProtKB">
        <authorList>
            <consortium name="WormBaseParasite"/>
        </authorList>
    </citation>
    <scope>IDENTIFICATION</scope>
</reference>
<evidence type="ECO:0000256" key="3">
    <source>
        <dbReference type="ARBA" id="ARBA00022658"/>
    </source>
</evidence>
<dbReference type="AlphaFoldDB" id="A0A183CLY1"/>
<evidence type="ECO:0000256" key="1">
    <source>
        <dbReference type="ARBA" id="ARBA00004554"/>
    </source>
</evidence>
<feature type="domain" description="CBS" evidence="11">
    <location>
        <begin position="106"/>
        <end position="165"/>
    </location>
</feature>
<dbReference type="GO" id="GO:0005085">
    <property type="term" value="F:guanyl-nucleotide exchange factor activity"/>
    <property type="evidence" value="ECO:0007669"/>
    <property type="project" value="UniProtKB-KW"/>
</dbReference>
<reference evidence="13" key="1">
    <citation type="submission" date="2013-12" db="EMBL/GenBank/DDBJ databases">
        <authorList>
            <person name="Aslett M."/>
        </authorList>
    </citation>
    <scope>NUCLEOTIDE SEQUENCE [LARGE SCALE GENOMIC DNA]</scope>
    <source>
        <strain evidence="13">Lindley</strain>
    </source>
</reference>
<dbReference type="GO" id="GO:0010960">
    <property type="term" value="P:magnesium ion homeostasis"/>
    <property type="evidence" value="ECO:0007669"/>
    <property type="project" value="UniProtKB-ARBA"/>
</dbReference>
<evidence type="ECO:0000259" key="12">
    <source>
        <dbReference type="PROSITE" id="PS51651"/>
    </source>
</evidence>
<reference evidence="13" key="2">
    <citation type="submission" date="2014-05" db="EMBL/GenBank/DDBJ databases">
        <title>The genome and life-stage specific transcriptomes of Globodera pallida elucidate key aspects of plant parasitism by a cyst nematode.</title>
        <authorList>
            <person name="Cotton J.A."/>
            <person name="Lilley C.J."/>
            <person name="Jones L.M."/>
            <person name="Kikuchi T."/>
            <person name="Reid A.J."/>
            <person name="Thorpe P."/>
            <person name="Tsai I.J."/>
            <person name="Beasley H."/>
            <person name="Blok V."/>
            <person name="Cock P.J.A."/>
            <person name="Van den Akker S.E."/>
            <person name="Holroyd N."/>
            <person name="Hunt M."/>
            <person name="Mantelin S."/>
            <person name="Naghra H."/>
            <person name="Pain A."/>
            <person name="Palomares-Rius J.E."/>
            <person name="Zarowiecki M."/>
            <person name="Berriman M."/>
            <person name="Jones J.T."/>
            <person name="Urwin P.E."/>
        </authorList>
    </citation>
    <scope>NUCLEOTIDE SEQUENCE [LARGE SCALE GENOMIC DNA]</scope>
    <source>
        <strain evidence="13">Lindley</strain>
    </source>
</reference>
<feature type="domain" description="DOCKER" evidence="12">
    <location>
        <begin position="486"/>
        <end position="995"/>
    </location>
</feature>
<dbReference type="WBParaSite" id="GPLIN_001388700">
    <property type="protein sequence ID" value="GPLIN_001388700"/>
    <property type="gene ID" value="GPLIN_001388700"/>
</dbReference>
<dbReference type="Gene3D" id="1.25.40.410">
    <property type="match status" value="1"/>
</dbReference>
<dbReference type="FunFam" id="3.10.580.10:FF:000006">
    <property type="entry name" value="DUF21 and CBS domain protein"/>
    <property type="match status" value="1"/>
</dbReference>
<proteinExistence type="inferred from homology"/>
<dbReference type="PROSITE" id="PS51371">
    <property type="entry name" value="CBS"/>
    <property type="match status" value="1"/>
</dbReference>
<dbReference type="InterPro" id="IPR046773">
    <property type="entry name" value="DOCKER_Lobe_C"/>
</dbReference>
<evidence type="ECO:0000256" key="10">
    <source>
        <dbReference type="PROSITE-ProRule" id="PRU00984"/>
    </source>
</evidence>
<keyword evidence="6" id="KW-1133">Transmembrane helix</keyword>
<protein>
    <submittedName>
        <fullName evidence="14">CBS domain-containing protein</fullName>
    </submittedName>
</protein>
<dbReference type="Pfam" id="PF06920">
    <property type="entry name" value="DHR-2_Lobe_A"/>
    <property type="match status" value="1"/>
</dbReference>
<dbReference type="GO" id="GO:1905941">
    <property type="term" value="P:positive regulation of gonad development"/>
    <property type="evidence" value="ECO:0007669"/>
    <property type="project" value="UniProtKB-ARBA"/>
</dbReference>
<dbReference type="GO" id="GO:0040026">
    <property type="term" value="P:positive regulation of vulval development"/>
    <property type="evidence" value="ECO:0007669"/>
    <property type="project" value="UniProtKB-ARBA"/>
</dbReference>
<evidence type="ECO:0000256" key="2">
    <source>
        <dbReference type="ARBA" id="ARBA00010484"/>
    </source>
</evidence>
<dbReference type="InterPro" id="IPR046342">
    <property type="entry name" value="CBS_dom_sf"/>
</dbReference>
<dbReference type="InterPro" id="IPR027357">
    <property type="entry name" value="DOCKER_dom"/>
</dbReference>
<evidence type="ECO:0000256" key="4">
    <source>
        <dbReference type="ARBA" id="ARBA00022692"/>
    </source>
</evidence>
<dbReference type="PROSITE" id="PS51651">
    <property type="entry name" value="DOCKER"/>
    <property type="match status" value="1"/>
</dbReference>
<evidence type="ECO:0000256" key="7">
    <source>
        <dbReference type="ARBA" id="ARBA00023122"/>
    </source>
</evidence>
<keyword evidence="5" id="KW-0677">Repeat</keyword>
<dbReference type="GO" id="GO:0040018">
    <property type="term" value="P:positive regulation of multicellular organism growth"/>
    <property type="evidence" value="ECO:0007669"/>
    <property type="project" value="UniProtKB-ARBA"/>
</dbReference>
<dbReference type="GO" id="GO:0016323">
    <property type="term" value="C:basolateral plasma membrane"/>
    <property type="evidence" value="ECO:0007669"/>
    <property type="project" value="UniProtKB-SubCell"/>
</dbReference>
<evidence type="ECO:0000313" key="13">
    <source>
        <dbReference type="Proteomes" id="UP000050741"/>
    </source>
</evidence>
<evidence type="ECO:0000259" key="11">
    <source>
        <dbReference type="PROSITE" id="PS51371"/>
    </source>
</evidence>
<keyword evidence="8" id="KW-0472">Membrane</keyword>
<comment type="similarity">
    <text evidence="10">Belongs to the DOCK family.</text>
</comment>
<dbReference type="PANTHER" id="PTHR23317:SF26">
    <property type="entry name" value="ZIZIMIN, ISOFORM K"/>
    <property type="match status" value="1"/>
</dbReference>
<dbReference type="GO" id="GO:0007264">
    <property type="term" value="P:small GTPase-mediated signal transduction"/>
    <property type="evidence" value="ECO:0007669"/>
    <property type="project" value="InterPro"/>
</dbReference>